<evidence type="ECO:0000256" key="1">
    <source>
        <dbReference type="ARBA" id="ARBA00004141"/>
    </source>
</evidence>
<feature type="transmembrane region" description="Helical" evidence="6">
    <location>
        <begin position="178"/>
        <end position="199"/>
    </location>
</feature>
<evidence type="ECO:0000256" key="3">
    <source>
        <dbReference type="ARBA" id="ARBA00022692"/>
    </source>
</evidence>
<keyword evidence="8" id="KW-1185">Reference proteome</keyword>
<dbReference type="GO" id="GO:0009734">
    <property type="term" value="P:auxin-activated signaling pathway"/>
    <property type="evidence" value="ECO:0007669"/>
    <property type="project" value="InterPro"/>
</dbReference>
<reference evidence="7" key="1">
    <citation type="submission" date="2017-07" db="EMBL/GenBank/DDBJ databases">
        <title>Taro Niue Genome Assembly and Annotation.</title>
        <authorList>
            <person name="Atibalentja N."/>
            <person name="Keating K."/>
            <person name="Fields C.J."/>
        </authorList>
    </citation>
    <scope>NUCLEOTIDE SEQUENCE</scope>
    <source>
        <strain evidence="7">Niue_2</strain>
        <tissue evidence="7">Leaf</tissue>
    </source>
</reference>
<dbReference type="AlphaFoldDB" id="A0A843XTL9"/>
<dbReference type="OrthoDB" id="664300at2759"/>
<evidence type="ECO:0000256" key="2">
    <source>
        <dbReference type="ARBA" id="ARBA00006840"/>
    </source>
</evidence>
<evidence type="ECO:0000313" key="7">
    <source>
        <dbReference type="EMBL" id="MQM22401.1"/>
    </source>
</evidence>
<keyword evidence="4 6" id="KW-1133">Transmembrane helix</keyword>
<comment type="subcellular location">
    <subcellularLocation>
        <location evidence="1">Membrane</location>
        <topology evidence="1">Multi-pass membrane protein</topology>
    </subcellularLocation>
</comment>
<dbReference type="Proteomes" id="UP000652761">
    <property type="component" value="Unassembled WGS sequence"/>
</dbReference>
<name>A0A843XTL9_COLES</name>
<dbReference type="InterPro" id="IPR044991">
    <property type="entry name" value="TET_plant"/>
</dbReference>
<evidence type="ECO:0000256" key="5">
    <source>
        <dbReference type="ARBA" id="ARBA00023136"/>
    </source>
</evidence>
<gene>
    <name evidence="7" type="ORF">Taro_055452</name>
</gene>
<protein>
    <recommendedName>
        <fullName evidence="9">Tetraspanin-8</fullName>
    </recommendedName>
</protein>
<proteinExistence type="inferred from homology"/>
<sequence length="215" mass="23681">MVVYSYVGSPPIERDDCVKIFSCGELKELDKKEERRWRERETAPAVRGGRGCCCRALPAAAVGLASPPCAAGHRQRTRRAGYASATRAEGAWAPREGPMGIRPTLTKLDAKISPSGCCKPPTECNLSYEGPTKWSGTSNSSNPDCTTWKNDQTLLCYDCQSCKAGVLANLKKDWKKVAAVNIVFLIFLIIVYSVGCCAFRNSRRDNSYPRWKGHP</sequence>
<keyword evidence="3 6" id="KW-0812">Transmembrane</keyword>
<evidence type="ECO:0000256" key="6">
    <source>
        <dbReference type="SAM" id="Phobius"/>
    </source>
</evidence>
<dbReference type="EMBL" id="NMUH01012848">
    <property type="protein sequence ID" value="MQM22401.1"/>
    <property type="molecule type" value="Genomic_DNA"/>
</dbReference>
<keyword evidence="5 6" id="KW-0472">Membrane</keyword>
<evidence type="ECO:0000256" key="4">
    <source>
        <dbReference type="ARBA" id="ARBA00022989"/>
    </source>
</evidence>
<comment type="caution">
    <text evidence="7">The sequence shown here is derived from an EMBL/GenBank/DDBJ whole genome shotgun (WGS) entry which is preliminary data.</text>
</comment>
<dbReference type="Pfam" id="PF00335">
    <property type="entry name" value="Tetraspanin"/>
    <property type="match status" value="1"/>
</dbReference>
<comment type="similarity">
    <text evidence="2">Belongs to the tetraspanin (TM4SF) family.</text>
</comment>
<dbReference type="GO" id="GO:0016020">
    <property type="term" value="C:membrane"/>
    <property type="evidence" value="ECO:0007669"/>
    <property type="project" value="UniProtKB-SubCell"/>
</dbReference>
<organism evidence="7 8">
    <name type="scientific">Colocasia esculenta</name>
    <name type="common">Wild taro</name>
    <name type="synonym">Arum esculentum</name>
    <dbReference type="NCBI Taxonomy" id="4460"/>
    <lineage>
        <taxon>Eukaryota</taxon>
        <taxon>Viridiplantae</taxon>
        <taxon>Streptophyta</taxon>
        <taxon>Embryophyta</taxon>
        <taxon>Tracheophyta</taxon>
        <taxon>Spermatophyta</taxon>
        <taxon>Magnoliopsida</taxon>
        <taxon>Liliopsida</taxon>
        <taxon>Araceae</taxon>
        <taxon>Aroideae</taxon>
        <taxon>Colocasieae</taxon>
        <taxon>Colocasia</taxon>
    </lineage>
</organism>
<accession>A0A843XTL9</accession>
<evidence type="ECO:0008006" key="9">
    <source>
        <dbReference type="Google" id="ProtNLM"/>
    </source>
</evidence>
<dbReference type="InterPro" id="IPR018499">
    <property type="entry name" value="Tetraspanin/Peripherin"/>
</dbReference>
<dbReference type="PANTHER" id="PTHR32191">
    <property type="entry name" value="TETRASPANIN-8-RELATED"/>
    <property type="match status" value="1"/>
</dbReference>
<evidence type="ECO:0000313" key="8">
    <source>
        <dbReference type="Proteomes" id="UP000652761"/>
    </source>
</evidence>